<dbReference type="Gene3D" id="3.90.1150.140">
    <property type="match status" value="1"/>
</dbReference>
<dbReference type="GO" id="GO:0033922">
    <property type="term" value="F:peptidoglycan beta-N-acetylmuramidase activity"/>
    <property type="evidence" value="ECO:0007669"/>
    <property type="project" value="InterPro"/>
</dbReference>
<feature type="domain" description="Peptidoglycan beta-N-acetylmuramidase NamZ N-terminal" evidence="1">
    <location>
        <begin position="26"/>
        <end position="231"/>
    </location>
</feature>
<dbReference type="PANTHER" id="PTHR42915:SF1">
    <property type="entry name" value="PEPTIDOGLYCAN BETA-N-ACETYLMURAMIDASE NAMZ"/>
    <property type="match status" value="1"/>
</dbReference>
<dbReference type="InterPro" id="IPR048502">
    <property type="entry name" value="NamZ_N"/>
</dbReference>
<evidence type="ECO:0000313" key="3">
    <source>
        <dbReference type="EMBL" id="ADV63316.1"/>
    </source>
</evidence>
<proteinExistence type="predicted"/>
<dbReference type="eggNOG" id="COG3876">
    <property type="taxonomic scope" value="Bacteria"/>
</dbReference>
<dbReference type="HOGENOM" id="CLU_033227_1_0_0"/>
<dbReference type="InterPro" id="IPR008302">
    <property type="entry name" value="NamZ"/>
</dbReference>
<sequence>MVTPNVRTGLQALVQNGFKPLQGARVGAIVNPTAVDANFTHLADLLHRAPGVTLACLFGPEHGVRGDAQDMIGVGDEIDPRTGVVVHSLYGETFESLKPTPEQLADLDVVVYDVQDVGSRYYTYAATLKYVMLAAHDQGKAVMVLDRPNPIGGVAIEGPTVAPGHESFISAHPLPIRHGMTVGELARLFQADLGLNRLDLRVIPCEGWDRRDHWPATGLPFVPPSPNMPTYETALVYPGGCLIEGTQLSEGRGTTRPFELWGAPWLDPEALAEAIRRHGLPGVAFRPCVFRPTFHKHAESVCRGVMPYATDPARFRPLETYARLLGEAALQHPDRFAWRTDPYEFVSQPIAIDLLFGSPRERLVIDRIARGELHPIHGWSDTLNAWRDDEAAFRVHRRPFLLYPEPETIPLLTVRRSDGSAVAFTFEDLLAFGDADQVNDVGALVPGRVGGAVKLAAVLMRAGVDPTHETRLILRASRDGFAKTVPTPALAQQGWIIHRRPDGHAPLPIELGGPLRLVVPAVASCDRSGGATDELDECVTVKGLDLIEVTN</sequence>
<feature type="domain" description="Peptidoglycan beta-N-acetylmuramidase NamZ C-terminal" evidence="2">
    <location>
        <begin position="235"/>
        <end position="403"/>
    </location>
</feature>
<dbReference type="Proteomes" id="UP000008631">
    <property type="component" value="Chromosome"/>
</dbReference>
<dbReference type="RefSeq" id="WP_013565604.1">
    <property type="nucleotide sequence ID" value="NC_014962.1"/>
</dbReference>
<protein>
    <submittedName>
        <fullName evidence="3">Uncharacterized conserved protein UCP016719</fullName>
    </submittedName>
</protein>
<evidence type="ECO:0000259" key="2">
    <source>
        <dbReference type="Pfam" id="PF20732"/>
    </source>
</evidence>
<keyword evidence="4" id="KW-1185">Reference proteome</keyword>
<dbReference type="InterPro" id="IPR048503">
    <property type="entry name" value="NamZ_C"/>
</dbReference>
<dbReference type="EMBL" id="CP002353">
    <property type="protein sequence ID" value="ADV63316.1"/>
    <property type="molecule type" value="Genomic_DNA"/>
</dbReference>
<dbReference type="PANTHER" id="PTHR42915">
    <property type="entry name" value="HYPOTHETICAL 460 KDA PROTEIN IN FEUA-SIGW INTERGENIC REGION [PRECURSOR]"/>
    <property type="match status" value="1"/>
</dbReference>
<dbReference type="Pfam" id="PF07075">
    <property type="entry name" value="NamZ_N"/>
    <property type="match status" value="1"/>
</dbReference>
<accession>E8R0I4</accession>
<dbReference type="SUPFAM" id="SSF56524">
    <property type="entry name" value="Oxidoreductase molybdopterin-binding domain"/>
    <property type="match status" value="1"/>
</dbReference>
<dbReference type="eggNOG" id="COG2041">
    <property type="taxonomic scope" value="Bacteria"/>
</dbReference>
<evidence type="ECO:0000313" key="4">
    <source>
        <dbReference type="Proteomes" id="UP000008631"/>
    </source>
</evidence>
<dbReference type="KEGG" id="ipa:Isop_2750"/>
<organism evidence="3 4">
    <name type="scientific">Isosphaera pallida (strain ATCC 43644 / DSM 9630 / IS1B)</name>
    <dbReference type="NCBI Taxonomy" id="575540"/>
    <lineage>
        <taxon>Bacteria</taxon>
        <taxon>Pseudomonadati</taxon>
        <taxon>Planctomycetota</taxon>
        <taxon>Planctomycetia</taxon>
        <taxon>Isosphaerales</taxon>
        <taxon>Isosphaeraceae</taxon>
        <taxon>Isosphaera</taxon>
    </lineage>
</organism>
<dbReference type="Pfam" id="PF20732">
    <property type="entry name" value="NamZ_C"/>
    <property type="match status" value="1"/>
</dbReference>
<dbReference type="STRING" id="575540.Isop_2750"/>
<evidence type="ECO:0000259" key="1">
    <source>
        <dbReference type="Pfam" id="PF07075"/>
    </source>
</evidence>
<gene>
    <name evidence="3" type="ordered locus">Isop_2750</name>
</gene>
<dbReference type="InterPro" id="IPR036374">
    <property type="entry name" value="OxRdtase_Mopterin-bd_sf"/>
</dbReference>
<dbReference type="InParanoid" id="E8R0I4"/>
<reference key="1">
    <citation type="submission" date="2010-11" db="EMBL/GenBank/DDBJ databases">
        <title>The complete sequence of chromosome of Isophaera pallida ATCC 43644.</title>
        <authorList>
            <consortium name="US DOE Joint Genome Institute (JGI-PGF)"/>
            <person name="Lucas S."/>
            <person name="Copeland A."/>
            <person name="Lapidus A."/>
            <person name="Bruce D."/>
            <person name="Goodwin L."/>
            <person name="Pitluck S."/>
            <person name="Kyrpides N."/>
            <person name="Mavromatis K."/>
            <person name="Pagani I."/>
            <person name="Ivanova N."/>
            <person name="Saunders E."/>
            <person name="Brettin T."/>
            <person name="Detter J.C."/>
            <person name="Han C."/>
            <person name="Tapia R."/>
            <person name="Land M."/>
            <person name="Hauser L."/>
            <person name="Markowitz V."/>
            <person name="Cheng J.-F."/>
            <person name="Hugenholtz P."/>
            <person name="Woyke T."/>
            <person name="Wu D."/>
            <person name="Eisen J.A."/>
        </authorList>
    </citation>
    <scope>NUCLEOTIDE SEQUENCE</scope>
    <source>
        <strain>ATCC 43644</strain>
    </source>
</reference>
<dbReference type="AlphaFoldDB" id="E8R0I4"/>
<reference evidence="3 4" key="2">
    <citation type="journal article" date="2011" name="Stand. Genomic Sci.">
        <title>Complete genome sequence of Isosphaera pallida type strain (IS1B).</title>
        <authorList>
            <consortium name="US DOE Joint Genome Institute (JGI-PGF)"/>
            <person name="Goker M."/>
            <person name="Cleland D."/>
            <person name="Saunders E."/>
            <person name="Lapidus A."/>
            <person name="Nolan M."/>
            <person name="Lucas S."/>
            <person name="Hammon N."/>
            <person name="Deshpande S."/>
            <person name="Cheng J.F."/>
            <person name="Tapia R."/>
            <person name="Han C."/>
            <person name="Goodwin L."/>
            <person name="Pitluck S."/>
            <person name="Liolios K."/>
            <person name="Pagani I."/>
            <person name="Ivanova N."/>
            <person name="Mavromatis K."/>
            <person name="Pati A."/>
            <person name="Chen A."/>
            <person name="Palaniappan K."/>
            <person name="Land M."/>
            <person name="Hauser L."/>
            <person name="Chang Y.J."/>
            <person name="Jeffries C.D."/>
            <person name="Detter J.C."/>
            <person name="Beck B."/>
            <person name="Woyke T."/>
            <person name="Bristow J."/>
            <person name="Eisen J.A."/>
            <person name="Markowitz V."/>
            <person name="Hugenholtz P."/>
            <person name="Kyrpides N.C."/>
            <person name="Klenk H.P."/>
        </authorList>
    </citation>
    <scope>NUCLEOTIDE SEQUENCE [LARGE SCALE GENOMIC DNA]</scope>
    <source>
        <strain evidence="4">ATCC 43644 / DSM 9630 / IS1B</strain>
    </source>
</reference>
<dbReference type="Gene3D" id="3.40.50.12170">
    <property type="entry name" value="Uncharacterised protein PF07075, DUF1343"/>
    <property type="match status" value="1"/>
</dbReference>
<name>E8R0I4_ISOPI</name>